<gene>
    <name evidence="2" type="primary">LOC109724422</name>
</gene>
<protein>
    <submittedName>
        <fullName evidence="2">Protein SIEL isoform X1</fullName>
    </submittedName>
</protein>
<accession>A0A6P5GSF7</accession>
<dbReference type="GO" id="GO:0005768">
    <property type="term" value="C:endosome"/>
    <property type="evidence" value="ECO:0007669"/>
    <property type="project" value="TreeGrafter"/>
</dbReference>
<dbReference type="PANTHER" id="PTHR20938">
    <property type="entry name" value="INTEGRATOR COMPLEX SUBUNIT 4"/>
    <property type="match status" value="1"/>
</dbReference>
<dbReference type="GO" id="GO:0010496">
    <property type="term" value="P:intercellular transport"/>
    <property type="evidence" value="ECO:0007669"/>
    <property type="project" value="TreeGrafter"/>
</dbReference>
<dbReference type="AlphaFoldDB" id="A0A6P5GSF7"/>
<dbReference type="Proteomes" id="UP000515123">
    <property type="component" value="Linkage group 18"/>
</dbReference>
<organism evidence="1 2">
    <name type="scientific">Ananas comosus</name>
    <name type="common">Pineapple</name>
    <name type="synonym">Ananas ananas</name>
    <dbReference type="NCBI Taxonomy" id="4615"/>
    <lineage>
        <taxon>Eukaryota</taxon>
        <taxon>Viridiplantae</taxon>
        <taxon>Streptophyta</taxon>
        <taxon>Embryophyta</taxon>
        <taxon>Tracheophyta</taxon>
        <taxon>Spermatophyta</taxon>
        <taxon>Magnoliopsida</taxon>
        <taxon>Liliopsida</taxon>
        <taxon>Poales</taxon>
        <taxon>Bromeliaceae</taxon>
        <taxon>Bromelioideae</taxon>
        <taxon>Ananas</taxon>
    </lineage>
</organism>
<dbReference type="InterPro" id="IPR016024">
    <property type="entry name" value="ARM-type_fold"/>
</dbReference>
<sequence>MERLLLERFHLHLSPTSSSSSSSPLRLTRSLAIARALMANRDSSDTTRRSTADALVRALADHGSDASFLRGALYFLGEAAALHPSLAPAVLSAVRSFLDGPDRLAADALAALAAIARSSSMGFSFVASVLDGDLVLSLVRSSSVAVRSRILDLLVSSIYKSRGSVILGHNCLFRVFLALTVDLYPSLRIAAINGLIALCKEIGADADSLIVRCCYNRAVELLKDEDELVRSAAVRLVSSCRELFRVGAKGTDSSEQTELIFVQLCSMARDMSKQVRIEAFDALGNVKEVSESALLQSLSKKVLGNRSGSKIVSKCEKETKLSFSRAAGTFIHGIEDEHHEVRAITCKSLGMLAIFSVRFADEALSLLMDMLNDDAEVVRLQTLETIFLMATYDHLKVQEKHMHMFLGLLADISALVRTAARKSLRLMKLPNLEIFKLVIDGLITNLETNPEEEEDIFYVLFFVGKNHRKFSAKLAKDLAKELQIKPSSGEMTLDNPRISAMLVVSISSSFPDKKYTCDIPAVIFSYAATLLGRISCALQDVIHRDALLAYLCRYSGMPFLDKTSDSKEAGEICSPPNQNEASDCCKVTVSDSHEPQHSKEKEEHLSEELMQSVEVILKTVGQTWPLVKACRAYEVQRIFRTCKEELEMLAQSASGPASAFLDFALQYVQVIQLVAEFWEQIQAKSSHSFGMVALEILVEKIDMSLKRLTYCFRGLHSEIEFHILELSLFATILRLSKFGIFSDSVLKKLQKIISRLEFLSSEGSIMLSDFSKEVSKAVSERRMNSASQQINHCNLLDLFDLRQITFYGGFKSIKGELRALDNNSENPLLYISGLPVGIRYHITLCNVSNNDRLWLRMVVGESIEYVFLDLGQFGGNDDERSCTIVLPFYATPNASSFVLRACLCIECPSENMIYWKENQGGPKGEIALLFEECDVYFANIGKR</sequence>
<evidence type="ECO:0000313" key="2">
    <source>
        <dbReference type="RefSeq" id="XP_020108828.1"/>
    </source>
</evidence>
<dbReference type="PANTHER" id="PTHR20938:SF0">
    <property type="entry name" value="INTEGRATOR COMPLEX SUBUNIT 4"/>
    <property type="match status" value="1"/>
</dbReference>
<proteinExistence type="predicted"/>
<dbReference type="OrthoDB" id="18190at2759"/>
<name>A0A6P5GSF7_ANACO</name>
<reference evidence="2" key="2">
    <citation type="submission" date="2025-08" db="UniProtKB">
        <authorList>
            <consortium name="RefSeq"/>
        </authorList>
    </citation>
    <scope>IDENTIFICATION</scope>
    <source>
        <tissue evidence="2">Leaf</tissue>
    </source>
</reference>
<keyword evidence="1" id="KW-1185">Reference proteome</keyword>
<dbReference type="InterPro" id="IPR011989">
    <property type="entry name" value="ARM-like"/>
</dbReference>
<dbReference type="RefSeq" id="XP_020108828.1">
    <property type="nucleotide sequence ID" value="XM_020253239.1"/>
</dbReference>
<dbReference type="Gene3D" id="1.25.10.10">
    <property type="entry name" value="Leucine-rich Repeat Variant"/>
    <property type="match status" value="2"/>
</dbReference>
<dbReference type="SUPFAM" id="SSF48371">
    <property type="entry name" value="ARM repeat"/>
    <property type="match status" value="1"/>
</dbReference>
<evidence type="ECO:0000313" key="1">
    <source>
        <dbReference type="Proteomes" id="UP000515123"/>
    </source>
</evidence>
<dbReference type="GeneID" id="109724422"/>
<reference evidence="1" key="1">
    <citation type="journal article" date="2015" name="Nat. Genet.">
        <title>The pineapple genome and the evolution of CAM photosynthesis.</title>
        <authorList>
            <person name="Ming R."/>
            <person name="VanBuren R."/>
            <person name="Wai C.M."/>
            <person name="Tang H."/>
            <person name="Schatz M.C."/>
            <person name="Bowers J.E."/>
            <person name="Lyons E."/>
            <person name="Wang M.L."/>
            <person name="Chen J."/>
            <person name="Biggers E."/>
            <person name="Zhang J."/>
            <person name="Huang L."/>
            <person name="Zhang L."/>
            <person name="Miao W."/>
            <person name="Zhang J."/>
            <person name="Ye Z."/>
            <person name="Miao C."/>
            <person name="Lin Z."/>
            <person name="Wang H."/>
            <person name="Zhou H."/>
            <person name="Yim W.C."/>
            <person name="Priest H.D."/>
            <person name="Zheng C."/>
            <person name="Woodhouse M."/>
            <person name="Edger P.P."/>
            <person name="Guyot R."/>
            <person name="Guo H.B."/>
            <person name="Guo H."/>
            <person name="Zheng G."/>
            <person name="Singh R."/>
            <person name="Sharma A."/>
            <person name="Min X."/>
            <person name="Zheng Y."/>
            <person name="Lee H."/>
            <person name="Gurtowski J."/>
            <person name="Sedlazeck F.J."/>
            <person name="Harkess A."/>
            <person name="McKain M.R."/>
            <person name="Liao Z."/>
            <person name="Fang J."/>
            <person name="Liu J."/>
            <person name="Zhang X."/>
            <person name="Zhang Q."/>
            <person name="Hu W."/>
            <person name="Qin Y."/>
            <person name="Wang K."/>
            <person name="Chen L.Y."/>
            <person name="Shirley N."/>
            <person name="Lin Y.R."/>
            <person name="Liu L.Y."/>
            <person name="Hernandez A.G."/>
            <person name="Wright C.L."/>
            <person name="Bulone V."/>
            <person name="Tuskan G.A."/>
            <person name="Heath K."/>
            <person name="Zee F."/>
            <person name="Moore P.H."/>
            <person name="Sunkar R."/>
            <person name="Leebens-Mack J.H."/>
            <person name="Mockler T."/>
            <person name="Bennetzen J.L."/>
            <person name="Freeling M."/>
            <person name="Sankoff D."/>
            <person name="Paterson A.H."/>
            <person name="Zhu X."/>
            <person name="Yang X."/>
            <person name="Smith J.A."/>
            <person name="Cushman J.C."/>
            <person name="Paull R.E."/>
            <person name="Yu Q."/>
        </authorList>
    </citation>
    <scope>NUCLEOTIDE SEQUENCE [LARGE SCALE GENOMIC DNA]</scope>
    <source>
        <strain evidence="1">cv. F153</strain>
    </source>
</reference>